<organism evidence="3 4">
    <name type="scientific">Saponaria officinalis</name>
    <name type="common">Common soapwort</name>
    <name type="synonym">Lychnis saponaria</name>
    <dbReference type="NCBI Taxonomy" id="3572"/>
    <lineage>
        <taxon>Eukaryota</taxon>
        <taxon>Viridiplantae</taxon>
        <taxon>Streptophyta</taxon>
        <taxon>Embryophyta</taxon>
        <taxon>Tracheophyta</taxon>
        <taxon>Spermatophyta</taxon>
        <taxon>Magnoliopsida</taxon>
        <taxon>eudicotyledons</taxon>
        <taxon>Gunneridae</taxon>
        <taxon>Pentapetalae</taxon>
        <taxon>Caryophyllales</taxon>
        <taxon>Caryophyllaceae</taxon>
        <taxon>Caryophylleae</taxon>
        <taxon>Saponaria</taxon>
    </lineage>
</organism>
<dbReference type="InterPro" id="IPR021109">
    <property type="entry name" value="Peptidase_aspartic_dom_sf"/>
</dbReference>
<keyword evidence="4" id="KW-1185">Reference proteome</keyword>
<evidence type="ECO:0000259" key="2">
    <source>
        <dbReference type="Pfam" id="PF03732"/>
    </source>
</evidence>
<gene>
    <name evidence="3" type="ORF">RND81_08G097900</name>
</gene>
<dbReference type="Proteomes" id="UP001443914">
    <property type="component" value="Unassembled WGS sequence"/>
</dbReference>
<evidence type="ECO:0000313" key="4">
    <source>
        <dbReference type="Proteomes" id="UP001443914"/>
    </source>
</evidence>
<reference evidence="3" key="1">
    <citation type="submission" date="2024-03" db="EMBL/GenBank/DDBJ databases">
        <title>WGS assembly of Saponaria officinalis var. Norfolk2.</title>
        <authorList>
            <person name="Jenkins J."/>
            <person name="Shu S."/>
            <person name="Grimwood J."/>
            <person name="Barry K."/>
            <person name="Goodstein D."/>
            <person name="Schmutz J."/>
            <person name="Leebens-Mack J."/>
            <person name="Osbourn A."/>
        </authorList>
    </citation>
    <scope>NUCLEOTIDE SEQUENCE [LARGE SCALE GENOMIC DNA]</scope>
    <source>
        <strain evidence="3">JIC</strain>
    </source>
</reference>
<dbReference type="Gene3D" id="2.40.70.10">
    <property type="entry name" value="Acid Proteases"/>
    <property type="match status" value="1"/>
</dbReference>
<dbReference type="Pfam" id="PF03732">
    <property type="entry name" value="Retrotrans_gag"/>
    <property type="match status" value="1"/>
</dbReference>
<comment type="caution">
    <text evidence="3">The sequence shown here is derived from an EMBL/GenBank/DDBJ whole genome shotgun (WGS) entry which is preliminary data.</text>
</comment>
<accession>A0AAW1J5K5</accession>
<feature type="region of interest" description="Disordered" evidence="1">
    <location>
        <begin position="1"/>
        <end position="66"/>
    </location>
</feature>
<dbReference type="AlphaFoldDB" id="A0AAW1J5K5"/>
<feature type="compositionally biased region" description="Polar residues" evidence="1">
    <location>
        <begin position="661"/>
        <end position="686"/>
    </location>
</feature>
<dbReference type="EMBL" id="JBDFQZ010000008">
    <property type="protein sequence ID" value="KAK9698349.1"/>
    <property type="molecule type" value="Genomic_DNA"/>
</dbReference>
<protein>
    <recommendedName>
        <fullName evidence="2">Retrotransposon gag domain-containing protein</fullName>
    </recommendedName>
</protein>
<dbReference type="PANTHER" id="PTHR33437">
    <property type="entry name" value="OS06G0361200 PROTEIN"/>
    <property type="match status" value="1"/>
</dbReference>
<proteinExistence type="predicted"/>
<dbReference type="CDD" id="cd00303">
    <property type="entry name" value="retropepsin_like"/>
    <property type="match status" value="1"/>
</dbReference>
<dbReference type="InterPro" id="IPR005162">
    <property type="entry name" value="Retrotrans_gag_dom"/>
</dbReference>
<feature type="compositionally biased region" description="Low complexity" evidence="1">
    <location>
        <begin position="645"/>
        <end position="660"/>
    </location>
</feature>
<name>A0AAW1J5K5_SAPOF</name>
<evidence type="ECO:0000313" key="3">
    <source>
        <dbReference type="EMBL" id="KAK9698349.1"/>
    </source>
</evidence>
<feature type="region of interest" description="Disordered" evidence="1">
    <location>
        <begin position="629"/>
        <end position="691"/>
    </location>
</feature>
<feature type="compositionally biased region" description="Basic and acidic residues" evidence="1">
    <location>
        <begin position="938"/>
        <end position="947"/>
    </location>
</feature>
<feature type="compositionally biased region" description="Basic and acidic residues" evidence="1">
    <location>
        <begin position="49"/>
        <end position="58"/>
    </location>
</feature>
<sequence>MKRLLEQVMKDNEEKNKKIEDLQKEVEEMRKETPSVHGDTDDEEDEKSDDEHEKEKPPGNDGAGTYTEKQLHDLIANTIKSQLGEGSSNNLRYVKPYTKRIDALRMPSGYQPPKFQQFDGKGNPKQHIAHFVETCNNAGTDGDLLVKQFVRSLKGIAFDWYTDLDSESIDSWDRMEDEFLNRFYSTRRIVSMSELKNTTQWEDEPVVEYINRWRALSLECKDRLSEASAVEMCINGMNWDLFKSRPTPFKAPVEKKEFKKTDKNSKGASKETMIVTTSTTPVKISANPKLDKKKETSTRNSNQNRLTLQELQAKKYPFPDSDLSGMLDDLLEKEVIQLPEPKRPNQVNKTNDPNYYRYHRMVSHPLEKCITLKDKIMQLAKDGKIILDLDETPDESSTLTSQKMNLQDKGEWCMHMIQFGSLEPVILEVRRPLSSVQLAPPSTISISESIEDVDNDEGWILVTRKKSRTQPKDQSQSMQPLYVSGYIRVRKVNRIMIDGGSGVNLMPKSTMIELGITMDELSTSRTVIHGFNLNGERAIGIIRVNLSMGDLSSETLFHVIDVKTSFKLLLGRPWKHENGVVASTLHQCLKYYREGEKKINGDVKPFTKADSFFADARFFKENGTSSEIMPTTISSTGKESKVIRNDSSSSMSTNDVSPVSTNNEGLKSAPTSSKATTEQEKLQTNGPPILRYVPKSRRKEGECPFAAYEESKPTPKEEIKSNRVVRQEWMVKVVTPLSGATKTQIAKPPITESTLFNKKSSDEKGKGVYDPNAYKLLAKAGYDFDNPTPLGTIIKAEPYGLNKTQKELFKKEGNFVAAKPGLGYESPPPVRISERVSVFKRLGAPSRSVFSRLGSPDVEKSCKDFQVSFASQEQEELRESGGSGSSFPSRIRRVPVKNTVRKQPLKIKTCVVAITSQKKFSRVDGVDRSNETSQVTNGKEKLEGPSS</sequence>
<evidence type="ECO:0000256" key="1">
    <source>
        <dbReference type="SAM" id="MobiDB-lite"/>
    </source>
</evidence>
<feature type="compositionally biased region" description="Basic and acidic residues" evidence="1">
    <location>
        <begin position="1"/>
        <end position="34"/>
    </location>
</feature>
<dbReference type="PANTHER" id="PTHR33437:SF2">
    <property type="entry name" value="OS06G0361200 PROTEIN"/>
    <property type="match status" value="1"/>
</dbReference>
<feature type="compositionally biased region" description="Basic and acidic residues" evidence="1">
    <location>
        <begin position="921"/>
        <end position="930"/>
    </location>
</feature>
<feature type="domain" description="Retrotransposon gag" evidence="2">
    <location>
        <begin position="149"/>
        <end position="238"/>
    </location>
</feature>
<feature type="region of interest" description="Disordered" evidence="1">
    <location>
        <begin position="920"/>
        <end position="947"/>
    </location>
</feature>